<accession>A0ABR9XQV9</accession>
<comment type="caution">
    <text evidence="1">The sequence shown here is derived from an EMBL/GenBank/DDBJ whole genome shotgun (WGS) entry which is preliminary data.</text>
</comment>
<dbReference type="Proteomes" id="UP000619838">
    <property type="component" value="Unassembled WGS sequence"/>
</dbReference>
<evidence type="ECO:0000313" key="2">
    <source>
        <dbReference type="Proteomes" id="UP000619838"/>
    </source>
</evidence>
<dbReference type="SUPFAM" id="SSF48452">
    <property type="entry name" value="TPR-like"/>
    <property type="match status" value="1"/>
</dbReference>
<name>A0ABR9XQV9_9CHLB</name>
<protein>
    <recommendedName>
        <fullName evidence="3">Tetratricopeptide repeat protein</fullName>
    </recommendedName>
</protein>
<evidence type="ECO:0008006" key="3">
    <source>
        <dbReference type="Google" id="ProtNLM"/>
    </source>
</evidence>
<proteinExistence type="predicted"/>
<dbReference type="RefSeq" id="WP_175186745.1">
    <property type="nucleotide sequence ID" value="NZ_JABVZQ010000001.1"/>
</dbReference>
<evidence type="ECO:0000313" key="1">
    <source>
        <dbReference type="EMBL" id="MBF0636272.1"/>
    </source>
</evidence>
<sequence>MVTQPHLFLAEISLDLSRGEFRSCLEKLEPEIHRFRECYTFQLFYGRALKGAGRTAEAVETFSTCCRIAPFNDIAWRELLELHVQGNPSSPDPVISELEQLSHALSGFQIPKASETCEPTTLREQKQPFSDDEEIPVPTESLATLFIAQGAYRKAINVYTDLIEIHPSREETYRKQISALLEKL</sequence>
<dbReference type="Gene3D" id="1.25.40.10">
    <property type="entry name" value="Tetratricopeptide repeat domain"/>
    <property type="match status" value="1"/>
</dbReference>
<keyword evidence="2" id="KW-1185">Reference proteome</keyword>
<dbReference type="InterPro" id="IPR011990">
    <property type="entry name" value="TPR-like_helical_dom_sf"/>
</dbReference>
<reference evidence="1 2" key="1">
    <citation type="journal article" date="2020" name="Microorganisms">
        <title>Simultaneous Genome Sequencing of Prosthecochloris ethylica and Desulfuromonas acetoxidans within a Syntrophic Mixture Reveals Unique Pili and Protein Interactions.</title>
        <authorList>
            <person name="Kyndt J.A."/>
            <person name="Van Beeumen J.J."/>
            <person name="Meyer T.E."/>
        </authorList>
    </citation>
    <scope>NUCLEOTIDE SEQUENCE [LARGE SCALE GENOMIC DNA]</scope>
    <source>
        <strain evidence="1 2">N3</strain>
    </source>
</reference>
<dbReference type="EMBL" id="JADGII010000004">
    <property type="protein sequence ID" value="MBF0636272.1"/>
    <property type="molecule type" value="Genomic_DNA"/>
</dbReference>
<gene>
    <name evidence="1" type="ORF">INT08_03630</name>
</gene>
<organism evidence="1 2">
    <name type="scientific">Prosthecochloris ethylica</name>
    <dbReference type="NCBI Taxonomy" id="2743976"/>
    <lineage>
        <taxon>Bacteria</taxon>
        <taxon>Pseudomonadati</taxon>
        <taxon>Chlorobiota</taxon>
        <taxon>Chlorobiia</taxon>
        <taxon>Chlorobiales</taxon>
        <taxon>Chlorobiaceae</taxon>
        <taxon>Prosthecochloris</taxon>
    </lineage>
</organism>